<dbReference type="PANTHER" id="PTHR30093:SF44">
    <property type="entry name" value="TYPE II SECRETION SYSTEM CORE PROTEIN G"/>
    <property type="match status" value="1"/>
</dbReference>
<evidence type="ECO:0000256" key="1">
    <source>
        <dbReference type="ARBA" id="ARBA00004167"/>
    </source>
</evidence>
<keyword evidence="5 7" id="KW-0472">Membrane</keyword>
<evidence type="ECO:0000313" key="9">
    <source>
        <dbReference type="Proteomes" id="UP000176186"/>
    </source>
</evidence>
<comment type="caution">
    <text evidence="8">The sequence shown here is derived from an EMBL/GenBank/DDBJ whole genome shotgun (WGS) entry which is preliminary data.</text>
</comment>
<dbReference type="SUPFAM" id="SSF54523">
    <property type="entry name" value="Pili subunits"/>
    <property type="match status" value="1"/>
</dbReference>
<dbReference type="Gene3D" id="3.30.700.10">
    <property type="entry name" value="Glycoprotein, Type 4 Pilin"/>
    <property type="match status" value="1"/>
</dbReference>
<dbReference type="AlphaFoldDB" id="A0A1F6BFE1"/>
<dbReference type="PRINTS" id="PR00813">
    <property type="entry name" value="BCTERIALGSPG"/>
</dbReference>
<sequence>MVNVPMTRKNGFTLAELLIVIAIIAILIVLGLMNVGGQRIKANDVKRKTDVYKLKNAIEEYHNDHDTFPPDGTIICGGAGLAPYLQQVPCDPKNPTARVSYGYFPSAETGGYRVCTILEDVSDPAITDAGCGGTDGCGVGGGYNYCLASGTTASAVGTTDQAAGGTTPTPTPGGSIPTPTPTPGTQYQGNFACNSVGVCKSYDYPQCKGCLVSYPTLDCGGTQCSDPDLWCTDILAPNCP</sequence>
<evidence type="ECO:0000256" key="7">
    <source>
        <dbReference type="SAM" id="Phobius"/>
    </source>
</evidence>
<name>A0A1F6BFE1_9BACT</name>
<protein>
    <recommendedName>
        <fullName evidence="10">Type II secretion system protein GspG C-terminal domain-containing protein</fullName>
    </recommendedName>
</protein>
<dbReference type="STRING" id="1798401.A2363_04470"/>
<reference evidence="8 9" key="1">
    <citation type="journal article" date="2016" name="Nat. Commun.">
        <title>Thousands of microbial genomes shed light on interconnected biogeochemical processes in an aquifer system.</title>
        <authorList>
            <person name="Anantharaman K."/>
            <person name="Brown C.T."/>
            <person name="Hug L.A."/>
            <person name="Sharon I."/>
            <person name="Castelle C.J."/>
            <person name="Probst A.J."/>
            <person name="Thomas B.C."/>
            <person name="Singh A."/>
            <person name="Wilkins M.J."/>
            <person name="Karaoz U."/>
            <person name="Brodie E.L."/>
            <person name="Williams K.H."/>
            <person name="Hubbard S.S."/>
            <person name="Banfield J.F."/>
        </authorList>
    </citation>
    <scope>NUCLEOTIDE SEQUENCE [LARGE SCALE GENOMIC DNA]</scope>
</reference>
<evidence type="ECO:0000256" key="3">
    <source>
        <dbReference type="ARBA" id="ARBA00022692"/>
    </source>
</evidence>
<keyword evidence="2" id="KW-0488">Methylation</keyword>
<proteinExistence type="predicted"/>
<comment type="subcellular location">
    <subcellularLocation>
        <location evidence="1">Membrane</location>
        <topology evidence="1">Single-pass membrane protein</topology>
    </subcellularLocation>
</comment>
<dbReference type="GO" id="GO:0015627">
    <property type="term" value="C:type II protein secretion system complex"/>
    <property type="evidence" value="ECO:0007669"/>
    <property type="project" value="InterPro"/>
</dbReference>
<evidence type="ECO:0000256" key="5">
    <source>
        <dbReference type="ARBA" id="ARBA00023136"/>
    </source>
</evidence>
<dbReference type="GO" id="GO:0015628">
    <property type="term" value="P:protein secretion by the type II secretion system"/>
    <property type="evidence" value="ECO:0007669"/>
    <property type="project" value="InterPro"/>
</dbReference>
<dbReference type="InterPro" id="IPR012902">
    <property type="entry name" value="N_methyl_site"/>
</dbReference>
<keyword evidence="4 7" id="KW-1133">Transmembrane helix</keyword>
<dbReference type="InterPro" id="IPR000983">
    <property type="entry name" value="Bac_GSPG_pilin"/>
</dbReference>
<feature type="transmembrane region" description="Helical" evidence="7">
    <location>
        <begin position="12"/>
        <end position="33"/>
    </location>
</feature>
<dbReference type="InterPro" id="IPR045584">
    <property type="entry name" value="Pilin-like"/>
</dbReference>
<feature type="region of interest" description="Disordered" evidence="6">
    <location>
        <begin position="158"/>
        <end position="181"/>
    </location>
</feature>
<accession>A0A1F6BFE1</accession>
<dbReference type="Pfam" id="PF07963">
    <property type="entry name" value="N_methyl"/>
    <property type="match status" value="1"/>
</dbReference>
<dbReference type="EMBL" id="MFKE01000010">
    <property type="protein sequence ID" value="OGG35655.1"/>
    <property type="molecule type" value="Genomic_DNA"/>
</dbReference>
<dbReference type="GO" id="GO:0016020">
    <property type="term" value="C:membrane"/>
    <property type="evidence" value="ECO:0007669"/>
    <property type="project" value="UniProtKB-SubCell"/>
</dbReference>
<keyword evidence="3 7" id="KW-0812">Transmembrane</keyword>
<evidence type="ECO:0000256" key="2">
    <source>
        <dbReference type="ARBA" id="ARBA00022481"/>
    </source>
</evidence>
<feature type="compositionally biased region" description="Low complexity" evidence="6">
    <location>
        <begin position="158"/>
        <end position="177"/>
    </location>
</feature>
<dbReference type="PANTHER" id="PTHR30093">
    <property type="entry name" value="GENERAL SECRETION PATHWAY PROTEIN G"/>
    <property type="match status" value="1"/>
</dbReference>
<dbReference type="Proteomes" id="UP000176186">
    <property type="component" value="Unassembled WGS sequence"/>
</dbReference>
<evidence type="ECO:0000256" key="4">
    <source>
        <dbReference type="ARBA" id="ARBA00022989"/>
    </source>
</evidence>
<evidence type="ECO:0008006" key="10">
    <source>
        <dbReference type="Google" id="ProtNLM"/>
    </source>
</evidence>
<evidence type="ECO:0000256" key="6">
    <source>
        <dbReference type="SAM" id="MobiDB-lite"/>
    </source>
</evidence>
<dbReference type="NCBIfam" id="TIGR02532">
    <property type="entry name" value="IV_pilin_GFxxxE"/>
    <property type="match status" value="1"/>
</dbReference>
<gene>
    <name evidence="8" type="ORF">A2363_04470</name>
</gene>
<organism evidence="8 9">
    <name type="scientific">Candidatus Gottesmanbacteria bacterium RIFOXYB1_FULL_47_11</name>
    <dbReference type="NCBI Taxonomy" id="1798401"/>
    <lineage>
        <taxon>Bacteria</taxon>
        <taxon>Candidatus Gottesmaniibacteriota</taxon>
    </lineage>
</organism>
<evidence type="ECO:0000313" key="8">
    <source>
        <dbReference type="EMBL" id="OGG35655.1"/>
    </source>
</evidence>